<name>A0A0H4VE66_9SPHN</name>
<reference evidence="7" key="2">
    <citation type="submission" date="2015-04" db="EMBL/GenBank/DDBJ databases">
        <title>The complete genome sequence of Erythrobacter sp. s21-N3.</title>
        <authorList>
            <person name="Zhuang L."/>
            <person name="Liu Y."/>
            <person name="Shao Z."/>
        </authorList>
    </citation>
    <scope>NUCLEOTIDE SEQUENCE [LARGE SCALE GENOMIC DNA]</scope>
    <source>
        <strain evidence="7">s21-N3</strain>
    </source>
</reference>
<dbReference type="KEGG" id="ery:CP97_02415"/>
<dbReference type="InterPro" id="IPR058627">
    <property type="entry name" value="MdtA-like_C"/>
</dbReference>
<evidence type="ECO:0000256" key="2">
    <source>
        <dbReference type="SAM" id="Coils"/>
    </source>
</evidence>
<organism evidence="6 7">
    <name type="scientific">Aurantiacibacter atlanticus</name>
    <dbReference type="NCBI Taxonomy" id="1648404"/>
    <lineage>
        <taxon>Bacteria</taxon>
        <taxon>Pseudomonadati</taxon>
        <taxon>Pseudomonadota</taxon>
        <taxon>Alphaproteobacteria</taxon>
        <taxon>Sphingomonadales</taxon>
        <taxon>Erythrobacteraceae</taxon>
        <taxon>Aurantiacibacter</taxon>
    </lineage>
</organism>
<dbReference type="PANTHER" id="PTHR30469">
    <property type="entry name" value="MULTIDRUG RESISTANCE PROTEIN MDTA"/>
    <property type="match status" value="1"/>
</dbReference>
<dbReference type="STRING" id="1648404.CP97_02415"/>
<evidence type="ECO:0000313" key="7">
    <source>
        <dbReference type="Proteomes" id="UP000059113"/>
    </source>
</evidence>
<dbReference type="Gene3D" id="1.10.287.470">
    <property type="entry name" value="Helix hairpin bin"/>
    <property type="match status" value="1"/>
</dbReference>
<sequence>MNFETSVTNTDTPQTIGVDVGAETDALADDGQRASKRRLWVVIAFLIGGTIIAAFMLSAGEEEVPFAPTEGSTLPAVTVLVPGSGTLQGVINATGTLAARREMPVGVVGEGGRVASVPVEAGDWVRAGQVLAVIDRSVQNQQADAQRAQVDVAQADADLAQANLDRALQLVERGFISQADIDRLTATRDAAAARVQVARAQLAERRARNAQLNIVAPAAGLLLTRNVEPGQVVSPGSGTLFAIARGGEMELLARVGEGELGQLSVGTGGTLTPVGTEQTFACQIWQKSPVIDEQTRQGTARCALSYDPALRPGGFASVQFASGTTTSPRLPESAILSDDAGSYVFILDEQNIVVRRPIGIGSISDAGIVVASGLSGDERVVLRAGGFLTEGDEVRPVTETAD</sequence>
<dbReference type="InterPro" id="IPR058647">
    <property type="entry name" value="BSH_CzcB-like"/>
</dbReference>
<comment type="similarity">
    <text evidence="1">Belongs to the membrane fusion protein (MFP) (TC 8.A.1) family.</text>
</comment>
<evidence type="ECO:0000313" key="6">
    <source>
        <dbReference type="EMBL" id="AKQ41146.1"/>
    </source>
</evidence>
<keyword evidence="2" id="KW-0175">Coiled coil</keyword>
<dbReference type="Gene3D" id="2.40.420.20">
    <property type="match status" value="1"/>
</dbReference>
<feature type="transmembrane region" description="Helical" evidence="3">
    <location>
        <begin position="39"/>
        <end position="59"/>
    </location>
</feature>
<feature type="coiled-coil region" evidence="2">
    <location>
        <begin position="138"/>
        <end position="165"/>
    </location>
</feature>
<dbReference type="PATRIC" id="fig|1648404.4.peg.512"/>
<dbReference type="PANTHER" id="PTHR30469:SF15">
    <property type="entry name" value="HLYD FAMILY OF SECRETION PROTEINS"/>
    <property type="match status" value="1"/>
</dbReference>
<evidence type="ECO:0000256" key="3">
    <source>
        <dbReference type="SAM" id="Phobius"/>
    </source>
</evidence>
<dbReference type="Proteomes" id="UP000059113">
    <property type="component" value="Chromosome"/>
</dbReference>
<proteinExistence type="inferred from homology"/>
<dbReference type="InterPro" id="IPR006143">
    <property type="entry name" value="RND_pump_MFP"/>
</dbReference>
<dbReference type="AlphaFoldDB" id="A0A0H4VE66"/>
<dbReference type="Gene3D" id="2.40.50.100">
    <property type="match status" value="1"/>
</dbReference>
<dbReference type="RefSeq" id="WP_048884640.1">
    <property type="nucleotide sequence ID" value="NZ_CP011310.1"/>
</dbReference>
<feature type="domain" description="CzcB-like barrel-sandwich hybrid" evidence="5">
    <location>
        <begin position="111"/>
        <end position="244"/>
    </location>
</feature>
<dbReference type="Pfam" id="PF25973">
    <property type="entry name" value="BSH_CzcB"/>
    <property type="match status" value="1"/>
</dbReference>
<keyword evidence="3" id="KW-1133">Transmembrane helix</keyword>
<dbReference type="NCBIfam" id="TIGR01730">
    <property type="entry name" value="RND_mfp"/>
    <property type="match status" value="1"/>
</dbReference>
<keyword evidence="3" id="KW-0472">Membrane</keyword>
<keyword evidence="3" id="KW-0812">Transmembrane</keyword>
<feature type="domain" description="Multidrug resistance protein MdtA-like C-terminal permuted SH3" evidence="4">
    <location>
        <begin position="331"/>
        <end position="382"/>
    </location>
</feature>
<evidence type="ECO:0000259" key="5">
    <source>
        <dbReference type="Pfam" id="PF25973"/>
    </source>
</evidence>
<dbReference type="OrthoDB" id="7422354at2"/>
<dbReference type="EMBL" id="CP011310">
    <property type="protein sequence ID" value="AKQ41146.1"/>
    <property type="molecule type" value="Genomic_DNA"/>
</dbReference>
<keyword evidence="7" id="KW-1185">Reference proteome</keyword>
<dbReference type="GO" id="GO:0015562">
    <property type="term" value="F:efflux transmembrane transporter activity"/>
    <property type="evidence" value="ECO:0007669"/>
    <property type="project" value="TreeGrafter"/>
</dbReference>
<protein>
    <submittedName>
        <fullName evidence="6">HlyD family secretion protein</fullName>
    </submittedName>
</protein>
<dbReference type="GO" id="GO:1990281">
    <property type="term" value="C:efflux pump complex"/>
    <property type="evidence" value="ECO:0007669"/>
    <property type="project" value="TreeGrafter"/>
</dbReference>
<dbReference type="Pfam" id="PF25967">
    <property type="entry name" value="RND-MFP_C"/>
    <property type="match status" value="1"/>
</dbReference>
<gene>
    <name evidence="6" type="ORF">CP97_02415</name>
</gene>
<evidence type="ECO:0000259" key="4">
    <source>
        <dbReference type="Pfam" id="PF25967"/>
    </source>
</evidence>
<dbReference type="Gene3D" id="2.40.30.170">
    <property type="match status" value="1"/>
</dbReference>
<accession>A0A0H4VE66</accession>
<evidence type="ECO:0000256" key="1">
    <source>
        <dbReference type="ARBA" id="ARBA00009477"/>
    </source>
</evidence>
<reference evidence="6 7" key="1">
    <citation type="journal article" date="2015" name="Int. J. Syst. Evol. Microbiol.">
        <title>Erythrobacter atlanticus sp. nov., a bacterium from ocean sediment able to degrade polycyclic aromatic hydrocarbons.</title>
        <authorList>
            <person name="Zhuang L."/>
            <person name="Liu Y."/>
            <person name="Wang L."/>
            <person name="Wang W."/>
            <person name="Shao Z."/>
        </authorList>
    </citation>
    <scope>NUCLEOTIDE SEQUENCE [LARGE SCALE GENOMIC DNA]</scope>
    <source>
        <strain evidence="7">s21-N3</strain>
    </source>
</reference>
<dbReference type="SUPFAM" id="SSF111369">
    <property type="entry name" value="HlyD-like secretion proteins"/>
    <property type="match status" value="1"/>
</dbReference>